<evidence type="ECO:0000313" key="2">
    <source>
        <dbReference type="EMBL" id="CAA7021460.1"/>
    </source>
</evidence>
<evidence type="ECO:0000313" key="3">
    <source>
        <dbReference type="Proteomes" id="UP000467841"/>
    </source>
</evidence>
<feature type="region of interest" description="Disordered" evidence="1">
    <location>
        <begin position="80"/>
        <end position="165"/>
    </location>
</feature>
<dbReference type="Proteomes" id="UP000467841">
    <property type="component" value="Unassembled WGS sequence"/>
</dbReference>
<name>A0A6D2I7T7_9BRAS</name>
<sequence>MEFIKTTLPPALSELTLQQKWIRIILMSRNGVMFVLVKTGPNSRIRATYYAASRLRAPADPGSIIPRLSRAVHNYLSSIARGRAHKQNREASPRGRPISIQRPVPRTTALSNQKSNVPHPARTLNQTIRLADSQRPNVQSSGHDRSNRTEAQSRPNSRLNTPTNLPNGLFGALWSNWDVRSKEGYCAWTQLDRACLE</sequence>
<reference evidence="2" key="1">
    <citation type="submission" date="2020-01" db="EMBL/GenBank/DDBJ databases">
        <authorList>
            <person name="Mishra B."/>
        </authorList>
    </citation>
    <scope>NUCLEOTIDE SEQUENCE [LARGE SCALE GENOMIC DNA]</scope>
</reference>
<feature type="compositionally biased region" description="Polar residues" evidence="1">
    <location>
        <begin position="123"/>
        <end position="141"/>
    </location>
</feature>
<gene>
    <name evidence="2" type="ORF">MERR_LOCUS8695</name>
</gene>
<evidence type="ECO:0000256" key="1">
    <source>
        <dbReference type="SAM" id="MobiDB-lite"/>
    </source>
</evidence>
<keyword evidence="3" id="KW-1185">Reference proteome</keyword>
<organism evidence="2 3">
    <name type="scientific">Microthlaspi erraticum</name>
    <dbReference type="NCBI Taxonomy" id="1685480"/>
    <lineage>
        <taxon>Eukaryota</taxon>
        <taxon>Viridiplantae</taxon>
        <taxon>Streptophyta</taxon>
        <taxon>Embryophyta</taxon>
        <taxon>Tracheophyta</taxon>
        <taxon>Spermatophyta</taxon>
        <taxon>Magnoliopsida</taxon>
        <taxon>eudicotyledons</taxon>
        <taxon>Gunneridae</taxon>
        <taxon>Pentapetalae</taxon>
        <taxon>rosids</taxon>
        <taxon>malvids</taxon>
        <taxon>Brassicales</taxon>
        <taxon>Brassicaceae</taxon>
        <taxon>Coluteocarpeae</taxon>
        <taxon>Microthlaspi</taxon>
    </lineage>
</organism>
<proteinExistence type="predicted"/>
<comment type="caution">
    <text evidence="2">The sequence shown here is derived from an EMBL/GenBank/DDBJ whole genome shotgun (WGS) entry which is preliminary data.</text>
</comment>
<dbReference type="AlphaFoldDB" id="A0A6D2I7T7"/>
<dbReference type="EMBL" id="CACVBM020000621">
    <property type="protein sequence ID" value="CAA7021460.1"/>
    <property type="molecule type" value="Genomic_DNA"/>
</dbReference>
<accession>A0A6D2I7T7</accession>
<feature type="compositionally biased region" description="Polar residues" evidence="1">
    <location>
        <begin position="149"/>
        <end position="165"/>
    </location>
</feature>
<protein>
    <submittedName>
        <fullName evidence="2">Uncharacterized protein</fullName>
    </submittedName>
</protein>